<dbReference type="AlphaFoldDB" id="D4BSL7"/>
<gene>
    <name evidence="2" type="ORF">BIFBRE_05109</name>
</gene>
<name>D4BSL7_BIFBR</name>
<keyword evidence="1" id="KW-0175">Coiled coil</keyword>
<evidence type="ECO:0000313" key="3">
    <source>
        <dbReference type="Proteomes" id="UP000003191"/>
    </source>
</evidence>
<protein>
    <submittedName>
        <fullName evidence="2">Uncharacterized protein</fullName>
    </submittedName>
</protein>
<accession>D4BSL7</accession>
<evidence type="ECO:0000313" key="2">
    <source>
        <dbReference type="EMBL" id="EFE88042.1"/>
    </source>
</evidence>
<dbReference type="Proteomes" id="UP000003191">
    <property type="component" value="Unassembled WGS sequence"/>
</dbReference>
<reference evidence="2 3" key="1">
    <citation type="submission" date="2010-02" db="EMBL/GenBank/DDBJ databases">
        <authorList>
            <person name="Weinstock G."/>
            <person name="Sodergren E."/>
            <person name="Clifton S."/>
            <person name="Fulton L."/>
            <person name="Fulton B."/>
            <person name="Courtney L."/>
            <person name="Fronick C."/>
            <person name="Harrison M."/>
            <person name="Strong C."/>
            <person name="Farmer C."/>
            <person name="Delahaunty K."/>
            <person name="Markovic C."/>
            <person name="Hall O."/>
            <person name="Minx P."/>
            <person name="Tomlinson C."/>
            <person name="Mitreva M."/>
            <person name="Nelson J."/>
            <person name="Hou S."/>
            <person name="Wollam A."/>
            <person name="Pepin K.H."/>
            <person name="Johnson M."/>
            <person name="Bhonagiri V."/>
            <person name="Zhang X."/>
            <person name="Suruliraj S."/>
            <person name="Warren W."/>
            <person name="Chinwalla A."/>
            <person name="Mardis E.R."/>
            <person name="Wilson R.K."/>
        </authorList>
    </citation>
    <scope>NUCLEOTIDE SEQUENCE [LARGE SCALE GENOMIC DNA]</scope>
    <source>
        <strain evidence="2 3">DSM 20213</strain>
    </source>
</reference>
<proteinExistence type="predicted"/>
<comment type="caution">
    <text evidence="2">The sequence shown here is derived from an EMBL/GenBank/DDBJ whole genome shotgun (WGS) entry which is preliminary data.</text>
</comment>
<sequence>MWRRKCEELKEDKEAMALMRLLVAQDDDLQDKLMKRSKVKLTQGIISLFTRLCAYGEMNVELKNSPLPCKSCDALLVENEIARGLSIEFANDVSTLLRKNEELNSSIACLMDENDLLKSNASMPCNSCVALDDDLDKARSKISLLESKASLPCVSYESLLAEINQLKLTHTTSHSSR</sequence>
<feature type="coiled-coil region" evidence="1">
    <location>
        <begin position="93"/>
        <end position="148"/>
    </location>
</feature>
<feature type="non-terminal residue" evidence="2">
    <location>
        <position position="177"/>
    </location>
</feature>
<evidence type="ECO:0000256" key="1">
    <source>
        <dbReference type="SAM" id="Coils"/>
    </source>
</evidence>
<organism evidence="2 3">
    <name type="scientific">Bifidobacterium breve DSM 20213 = JCM 1192</name>
    <dbReference type="NCBI Taxonomy" id="518634"/>
    <lineage>
        <taxon>Bacteria</taxon>
        <taxon>Bacillati</taxon>
        <taxon>Actinomycetota</taxon>
        <taxon>Actinomycetes</taxon>
        <taxon>Bifidobacteriales</taxon>
        <taxon>Bifidobacteriaceae</taxon>
        <taxon>Bifidobacterium</taxon>
    </lineage>
</organism>
<dbReference type="HOGENOM" id="CLU_1520910_0_0_11"/>
<dbReference type="EMBL" id="ACCG02000094">
    <property type="protein sequence ID" value="EFE88042.1"/>
    <property type="molecule type" value="Genomic_DNA"/>
</dbReference>
<keyword evidence="3" id="KW-1185">Reference proteome</keyword>